<accession>A0ABW6KWZ2</accession>
<organism evidence="1 2">
    <name type="scientific">Streptomyces kebangsaanensis</name>
    <dbReference type="NCBI Taxonomy" id="864058"/>
    <lineage>
        <taxon>Bacteria</taxon>
        <taxon>Bacillati</taxon>
        <taxon>Actinomycetota</taxon>
        <taxon>Actinomycetes</taxon>
        <taxon>Kitasatosporales</taxon>
        <taxon>Streptomycetaceae</taxon>
        <taxon>Streptomyces</taxon>
    </lineage>
</organism>
<dbReference type="RefSeq" id="WP_388347891.1">
    <property type="nucleotide sequence ID" value="NZ_JBIAFJ010000013.1"/>
</dbReference>
<comment type="caution">
    <text evidence="1">The sequence shown here is derived from an EMBL/GenBank/DDBJ whole genome shotgun (WGS) entry which is preliminary data.</text>
</comment>
<protein>
    <submittedName>
        <fullName evidence="1">Calcium-binding protein</fullName>
    </submittedName>
</protein>
<name>A0ABW6KWZ2_9ACTN</name>
<evidence type="ECO:0000313" key="2">
    <source>
        <dbReference type="Proteomes" id="UP001601197"/>
    </source>
</evidence>
<sequence length="117" mass="12711">MAGELSDAELDELVEQATVDAYDDEEQLTGLYTMLSEHLAVPFKTVVLGVEVTVKKVDLLPGSQIVAVCTRGRHRQAIGILDLPLPDPAPEGANGVSPARAKPRAWGRIEAYRYWGP</sequence>
<keyword evidence="2" id="KW-1185">Reference proteome</keyword>
<reference evidence="1 2" key="1">
    <citation type="submission" date="2024-10" db="EMBL/GenBank/DDBJ databases">
        <title>The Natural Products Discovery Center: Release of the First 8490 Sequenced Strains for Exploring Actinobacteria Biosynthetic Diversity.</title>
        <authorList>
            <person name="Kalkreuter E."/>
            <person name="Kautsar S.A."/>
            <person name="Yang D."/>
            <person name="Bader C.D."/>
            <person name="Teijaro C.N."/>
            <person name="Fluegel L."/>
            <person name="Davis C.M."/>
            <person name="Simpson J.R."/>
            <person name="Lauterbach L."/>
            <person name="Steele A.D."/>
            <person name="Gui C."/>
            <person name="Meng S."/>
            <person name="Li G."/>
            <person name="Viehrig K."/>
            <person name="Ye F."/>
            <person name="Su P."/>
            <person name="Kiefer A.F."/>
            <person name="Nichols A."/>
            <person name="Cepeda A.J."/>
            <person name="Yan W."/>
            <person name="Fan B."/>
            <person name="Jiang Y."/>
            <person name="Adhikari A."/>
            <person name="Zheng C.-J."/>
            <person name="Schuster L."/>
            <person name="Cowan T.M."/>
            <person name="Smanski M.J."/>
            <person name="Chevrette M.G."/>
            <person name="De Carvalho L.P.S."/>
            <person name="Shen B."/>
        </authorList>
    </citation>
    <scope>NUCLEOTIDE SEQUENCE [LARGE SCALE GENOMIC DNA]</scope>
    <source>
        <strain evidence="1 2">NPDC007147</strain>
    </source>
</reference>
<gene>
    <name evidence="1" type="ORF">ACFYNZ_16865</name>
</gene>
<proteinExistence type="predicted"/>
<evidence type="ECO:0000313" key="1">
    <source>
        <dbReference type="EMBL" id="MFE9171168.1"/>
    </source>
</evidence>
<dbReference type="InterPro" id="IPR020994">
    <property type="entry name" value="Uncharacterised_Ca-bd_CcbP"/>
</dbReference>
<dbReference type="Proteomes" id="UP001601197">
    <property type="component" value="Unassembled WGS sequence"/>
</dbReference>
<dbReference type="Pfam" id="PF11535">
    <property type="entry name" value="Calci_bind_CcbP"/>
    <property type="match status" value="1"/>
</dbReference>
<dbReference type="EMBL" id="JBIAFJ010000013">
    <property type="protein sequence ID" value="MFE9171168.1"/>
    <property type="molecule type" value="Genomic_DNA"/>
</dbReference>